<reference evidence="1 2" key="1">
    <citation type="journal article" date="2010" name="Science">
        <title>Genomic analysis of organismal complexity in the multicellular green alga Volvox carteri.</title>
        <authorList>
            <person name="Prochnik S.E."/>
            <person name="Umen J."/>
            <person name="Nedelcu A.M."/>
            <person name="Hallmann A."/>
            <person name="Miller S.M."/>
            <person name="Nishii I."/>
            <person name="Ferris P."/>
            <person name="Kuo A."/>
            <person name="Mitros T."/>
            <person name="Fritz-Laylin L.K."/>
            <person name="Hellsten U."/>
            <person name="Chapman J."/>
            <person name="Simakov O."/>
            <person name="Rensing S.A."/>
            <person name="Terry A."/>
            <person name="Pangilinan J."/>
            <person name="Kapitonov V."/>
            <person name="Jurka J."/>
            <person name="Salamov A."/>
            <person name="Shapiro H."/>
            <person name="Schmutz J."/>
            <person name="Grimwood J."/>
            <person name="Lindquist E."/>
            <person name="Lucas S."/>
            <person name="Grigoriev I.V."/>
            <person name="Schmitt R."/>
            <person name="Kirk D."/>
            <person name="Rokhsar D.S."/>
        </authorList>
    </citation>
    <scope>NUCLEOTIDE SEQUENCE [LARGE SCALE GENOMIC DNA]</scope>
    <source>
        <strain evidence="2">f. Nagariensis / Eve</strain>
    </source>
</reference>
<dbReference type="InterPro" id="IPR036322">
    <property type="entry name" value="WD40_repeat_dom_sf"/>
</dbReference>
<name>D8TVZ1_VOLCA</name>
<dbReference type="AlphaFoldDB" id="D8TVZ1"/>
<dbReference type="Proteomes" id="UP000001058">
    <property type="component" value="Unassembled WGS sequence"/>
</dbReference>
<keyword evidence="2" id="KW-1185">Reference proteome</keyword>
<organism evidence="2">
    <name type="scientific">Volvox carteri f. nagariensis</name>
    <dbReference type="NCBI Taxonomy" id="3068"/>
    <lineage>
        <taxon>Eukaryota</taxon>
        <taxon>Viridiplantae</taxon>
        <taxon>Chlorophyta</taxon>
        <taxon>core chlorophytes</taxon>
        <taxon>Chlorophyceae</taxon>
        <taxon>CS clade</taxon>
        <taxon>Chlamydomonadales</taxon>
        <taxon>Volvocaceae</taxon>
        <taxon>Volvox</taxon>
    </lineage>
</organism>
<dbReference type="OrthoDB" id="541934at2759"/>
<dbReference type="KEGG" id="vcn:VOLCADRAFT_117608"/>
<dbReference type="STRING" id="3068.D8TVZ1"/>
<dbReference type="InParanoid" id="D8TVZ1"/>
<dbReference type="PANTHER" id="PTHR44525">
    <property type="entry name" value="WD REPEAT-CONTAINING PROTEIN 27"/>
    <property type="match status" value="1"/>
</dbReference>
<dbReference type="SUPFAM" id="SSF50978">
    <property type="entry name" value="WD40 repeat-like"/>
    <property type="match status" value="1"/>
</dbReference>
<proteinExistence type="predicted"/>
<dbReference type="GeneID" id="9617651"/>
<evidence type="ECO:0000313" key="2">
    <source>
        <dbReference type="Proteomes" id="UP000001058"/>
    </source>
</evidence>
<gene>
    <name evidence="1" type="ORF">VOLCADRAFT_117608</name>
</gene>
<accession>D8TVZ1</accession>
<dbReference type="PANTHER" id="PTHR44525:SF1">
    <property type="entry name" value="WD REPEAT-CONTAINING PROTEIN 27"/>
    <property type="match status" value="1"/>
</dbReference>
<protein>
    <submittedName>
        <fullName evidence="1">Uncharacterized protein</fullName>
    </submittedName>
</protein>
<dbReference type="RefSeq" id="XP_002950642.1">
    <property type="nucleotide sequence ID" value="XM_002950596.1"/>
</dbReference>
<dbReference type="EMBL" id="GL378340">
    <property type="protein sequence ID" value="EFJ48388.1"/>
    <property type="molecule type" value="Genomic_DNA"/>
</dbReference>
<dbReference type="InterPro" id="IPR042411">
    <property type="entry name" value="WDR27"/>
</dbReference>
<sequence length="190" mass="19953">MGFLRFLNEIGVQGNGGPTHAVATDGSYVAYAIPGGPRVELHCLVPGYGSGSGSRPDRGPAYRPPVQLVSEMQQRPIICLCFGAGALGTSDPAPATHPHGRHPARAVAATTVQPPSVLFCGSWDAVVAWNVTAVVEAVGRGQPPPPPIQVMSDQGPVYCMTYSASLSYLVVGTGADVNIFDVRTFRHVFR</sequence>
<evidence type="ECO:0000313" key="1">
    <source>
        <dbReference type="EMBL" id="EFJ48388.1"/>
    </source>
</evidence>